<protein>
    <submittedName>
        <fullName evidence="1">Uncharacterized protein</fullName>
    </submittedName>
</protein>
<keyword evidence="2" id="KW-1185">Reference proteome</keyword>
<accession>A0ABQ5CGX0</accession>
<reference evidence="1" key="1">
    <citation type="journal article" date="2022" name="Int. J. Mol. Sci.">
        <title>Draft Genome of Tanacetum Coccineum: Genomic Comparison of Closely Related Tanacetum-Family Plants.</title>
        <authorList>
            <person name="Yamashiro T."/>
            <person name="Shiraishi A."/>
            <person name="Nakayama K."/>
            <person name="Satake H."/>
        </authorList>
    </citation>
    <scope>NUCLEOTIDE SEQUENCE</scope>
</reference>
<evidence type="ECO:0000313" key="1">
    <source>
        <dbReference type="EMBL" id="GJT26310.1"/>
    </source>
</evidence>
<reference evidence="1" key="2">
    <citation type="submission" date="2022-01" db="EMBL/GenBank/DDBJ databases">
        <authorList>
            <person name="Yamashiro T."/>
            <person name="Shiraishi A."/>
            <person name="Satake H."/>
            <person name="Nakayama K."/>
        </authorList>
    </citation>
    <scope>NUCLEOTIDE SEQUENCE</scope>
</reference>
<evidence type="ECO:0000313" key="2">
    <source>
        <dbReference type="Proteomes" id="UP001151760"/>
    </source>
</evidence>
<proteinExistence type="predicted"/>
<organism evidence="1 2">
    <name type="scientific">Tanacetum coccineum</name>
    <dbReference type="NCBI Taxonomy" id="301880"/>
    <lineage>
        <taxon>Eukaryota</taxon>
        <taxon>Viridiplantae</taxon>
        <taxon>Streptophyta</taxon>
        <taxon>Embryophyta</taxon>
        <taxon>Tracheophyta</taxon>
        <taxon>Spermatophyta</taxon>
        <taxon>Magnoliopsida</taxon>
        <taxon>eudicotyledons</taxon>
        <taxon>Gunneridae</taxon>
        <taxon>Pentapetalae</taxon>
        <taxon>asterids</taxon>
        <taxon>campanulids</taxon>
        <taxon>Asterales</taxon>
        <taxon>Asteraceae</taxon>
        <taxon>Asteroideae</taxon>
        <taxon>Anthemideae</taxon>
        <taxon>Anthemidinae</taxon>
        <taxon>Tanacetum</taxon>
    </lineage>
</organism>
<sequence>MLFGLKLSKRYMVMKVVLTIMVVKQMAFGQRSLFRLDLDRDCLIRDRISNGQWSWRWSRTDLGARNLAYFRDLLLEISQIDIGLDSDLCVWSLANDDVFSVGATRRLIDDHLLPSLDTPTTWVKSLPHKKFPIPLALLVTFLWNLINISFSSATSLKIFGD</sequence>
<dbReference type="Proteomes" id="UP001151760">
    <property type="component" value="Unassembled WGS sequence"/>
</dbReference>
<comment type="caution">
    <text evidence="1">The sequence shown here is derived from an EMBL/GenBank/DDBJ whole genome shotgun (WGS) entry which is preliminary data.</text>
</comment>
<dbReference type="EMBL" id="BQNB010014281">
    <property type="protein sequence ID" value="GJT26310.1"/>
    <property type="molecule type" value="Genomic_DNA"/>
</dbReference>
<gene>
    <name evidence="1" type="ORF">Tco_0906585</name>
</gene>
<name>A0ABQ5CGX0_9ASTR</name>